<dbReference type="InterPro" id="IPR050496">
    <property type="entry name" value="SNF2_RAD54_helicase_repair"/>
</dbReference>
<evidence type="ECO:0000256" key="11">
    <source>
        <dbReference type="ARBA" id="ARBA00022803"/>
    </source>
</evidence>
<evidence type="ECO:0000256" key="2">
    <source>
        <dbReference type="ARBA" id="ARBA00007025"/>
    </source>
</evidence>
<comment type="subcellular location">
    <subcellularLocation>
        <location evidence="1">Chromosome</location>
        <location evidence="1">Centromere</location>
        <location evidence="1">Kinetochore</location>
    </subcellularLocation>
</comment>
<reference evidence="25" key="1">
    <citation type="submission" date="2025-08" db="UniProtKB">
        <authorList>
            <consortium name="Ensembl"/>
        </authorList>
    </citation>
    <scope>IDENTIFICATION</scope>
</reference>
<evidence type="ECO:0000256" key="21">
    <source>
        <dbReference type="ARBA" id="ARBA00081913"/>
    </source>
</evidence>
<dbReference type="InterPro" id="IPR000330">
    <property type="entry name" value="SNF2_N"/>
</dbReference>
<keyword evidence="11" id="KW-0802">TPR repeat</keyword>
<dbReference type="Gene3D" id="3.40.50.300">
    <property type="entry name" value="P-loop containing nucleotide triphosphate hydrolases"/>
    <property type="match status" value="1"/>
</dbReference>
<dbReference type="Ensembl" id="ENSMALT00000005059.1">
    <property type="protein sequence ID" value="ENSMALP00000004948.1"/>
    <property type="gene ID" value="ENSMALG00000003561.1"/>
</dbReference>
<feature type="compositionally biased region" description="Polar residues" evidence="22">
    <location>
        <begin position="931"/>
        <end position="952"/>
    </location>
</feature>
<dbReference type="GO" id="GO:0003677">
    <property type="term" value="F:DNA binding"/>
    <property type="evidence" value="ECO:0007669"/>
    <property type="project" value="UniProtKB-KW"/>
</dbReference>
<dbReference type="PROSITE" id="PS51192">
    <property type="entry name" value="HELICASE_ATP_BIND_1"/>
    <property type="match status" value="1"/>
</dbReference>
<comment type="function">
    <text evidence="19">DNA helicase that acts as a tension sensor that associates with catenated DNA which is stretched under tension until it is resolved during anaphase. Functions as ATP-dependent DNA translocase. Can promote Holliday junction branch migration (in vitro).</text>
</comment>
<dbReference type="GO" id="GO:0051301">
    <property type="term" value="P:cell division"/>
    <property type="evidence" value="ECO:0007669"/>
    <property type="project" value="UniProtKB-KW"/>
</dbReference>
<feature type="region of interest" description="Disordered" evidence="22">
    <location>
        <begin position="921"/>
        <end position="960"/>
    </location>
</feature>
<keyword evidence="4" id="KW-0158">Chromosome</keyword>
<dbReference type="InterPro" id="IPR038718">
    <property type="entry name" value="SNF2-like_sf"/>
</dbReference>
<evidence type="ECO:0000256" key="18">
    <source>
        <dbReference type="ARBA" id="ARBA00047995"/>
    </source>
</evidence>
<protein>
    <recommendedName>
        <fullName evidence="20">DNA excision repair protein ERCC-6-like</fullName>
        <ecNumber evidence="3">3.6.4.12</ecNumber>
    </recommendedName>
    <alternativeName>
        <fullName evidence="21">ATP-dependent helicase ERCC6-like</fullName>
    </alternativeName>
</protein>
<evidence type="ECO:0000256" key="1">
    <source>
        <dbReference type="ARBA" id="ARBA00004629"/>
    </source>
</evidence>
<keyword evidence="12" id="KW-0347">Helicase</keyword>
<keyword evidence="15" id="KW-0238">DNA-binding</keyword>
<dbReference type="PANTHER" id="PTHR45629:SF7">
    <property type="entry name" value="DNA EXCISION REPAIR PROTEIN ERCC-6-RELATED"/>
    <property type="match status" value="1"/>
</dbReference>
<feature type="compositionally biased region" description="Acidic residues" evidence="22">
    <location>
        <begin position="1151"/>
        <end position="1225"/>
    </location>
</feature>
<evidence type="ECO:0000313" key="26">
    <source>
        <dbReference type="Proteomes" id="UP000261600"/>
    </source>
</evidence>
<feature type="compositionally biased region" description="Basic and acidic residues" evidence="22">
    <location>
        <begin position="998"/>
        <end position="1009"/>
    </location>
</feature>
<dbReference type="InterPro" id="IPR001650">
    <property type="entry name" value="Helicase_C-like"/>
</dbReference>
<evidence type="ECO:0000256" key="17">
    <source>
        <dbReference type="ARBA" id="ARBA00023328"/>
    </source>
</evidence>
<evidence type="ECO:0000256" key="6">
    <source>
        <dbReference type="ARBA" id="ARBA00022618"/>
    </source>
</evidence>
<feature type="region of interest" description="Disordered" evidence="22">
    <location>
        <begin position="790"/>
        <end position="813"/>
    </location>
</feature>
<comment type="similarity">
    <text evidence="2">Belongs to the SNF2/RAD54 helicase family.</text>
</comment>
<sequence length="1316" mass="149536">GYLDEQRSRQTNETRRVGGSGRTGEKELVQDGKDAVREGDLHKALQFFKSAHNIQQSQKLESRIKKIEDFIAQDDLKDEDEEYVNVKNCGLMLFKDLHDKLYDYQRHGVAFLYSLYRDGRKGGILADDMGLGKTIQVISFLSGMYDNELVKHILLIMPTSLLTNWTKEFAKWTPGIRVKGFHGASKAERTRNLEKVQRRGGVIITTYNMLLNNWQQLSSYHNREFVWDYMVLDEAHKIKSSATKTAKSAYAIPSKNRVLLTGTPVQNNLREMWALFDFACQGTLLGTAKTFKAEYENPITRAREKDATPGEKALGSRMSETLMAIIKPYFLRRTKTEIQKEKTNGAHPTKEENSDNKENQVPHHQKDSGAVTPKLTRKNDLIVWTYLSSVQEEIYRQFISLDHIKELLMTSRSPLAELNILKKVCDHPRLLSAGAIAKLGLEESAAKRQQNEDMETDTHSIANVPDNILISESGKLVFLFALLERLRLEGHRTLVFAHYRKMLDIIERILGNRGFKVLRLDGTVTQIAERERRISLFQNDKRYSVFLLTTQVGGVGITLTAANRVVIYDPSWSPATDAQAVDRAYRIGQTDNVIIYRLITCGTVEEKIYRRQVFKDSLIRQNTGDKKNPFRYFSKQELKELFTLEDSRSSSTQLQLQALHSRHRRTDRQLDEHIAHLHAMEMFGISDHDLMFSLDINHDETVEDQEEHRYIEGRVQKAQELMKAESDLQMQLAASMASSTEPAWLRPPGDNSNREGSEEKKPRNPRQSPSHPQLDSNFSTSAVAVEMGEGSPANITAPDEHEQQISGNSHSKCYDSKMDLTQVSAGVESFEGNFNLQLEDSDIFPDHDIQDHQETEAEERKLLSQLRMEGSFDINKSLSERQHEEALRQSLTNGQASEIAESMNDSIVVVKKKRASVIYDSEDDDVGGKQQLDTSSHMLGTSTPKSVPSTPLRSRKSIGGNVSVASRRSLLQLIIKDLGNHNEDMVDEDEGDEDGDISEMHSDEAEKVDISSSTHSELQLDETNKEILNTESMDEVEEEECEEAEEEEGEEEVEEEGGKEEIEEVGEEEVKEEKGKDEVEEEECEEEVEEEEGKEVIEEGGKEEVEEEEGKEEVEEEEGEEEGKEAVEEEGKEEIEEGGEEEVKEGKGKDEVEEEYEEEVEEEEGKEEVEEEEGEEEVEEDEGKDEIEEEGKEEVEEKEGEEEVEEEEECEEEVEEEEGEEEQKEEEITFNFSSSVRSELQLEGTHGETLNTGRGGGRRKGGRVGCRRRGGRVGARSRGGRVGVRIRGGRVGVRRRGWQGGGRRGGTERGEDYVYF</sequence>
<evidence type="ECO:0000256" key="8">
    <source>
        <dbReference type="ARBA" id="ARBA00022741"/>
    </source>
</evidence>
<feature type="compositionally biased region" description="Basic and acidic residues" evidence="22">
    <location>
        <begin position="1305"/>
        <end position="1316"/>
    </location>
</feature>
<evidence type="ECO:0000313" key="25">
    <source>
        <dbReference type="Ensembl" id="ENSMALP00000004948.1"/>
    </source>
</evidence>
<dbReference type="STRING" id="43700.ENSMALP00000004948"/>
<feature type="compositionally biased region" description="Basic and acidic residues" evidence="22">
    <location>
        <begin position="337"/>
        <end position="367"/>
    </location>
</feature>
<feature type="compositionally biased region" description="Basic and acidic residues" evidence="22">
    <location>
        <begin position="752"/>
        <end position="762"/>
    </location>
</feature>
<dbReference type="GO" id="GO:0016787">
    <property type="term" value="F:hydrolase activity"/>
    <property type="evidence" value="ECO:0007669"/>
    <property type="project" value="UniProtKB-KW"/>
</dbReference>
<evidence type="ECO:0000256" key="20">
    <source>
        <dbReference type="ARBA" id="ARBA00068237"/>
    </source>
</evidence>
<feature type="domain" description="Helicase ATP-binding" evidence="23">
    <location>
        <begin position="114"/>
        <end position="282"/>
    </location>
</feature>
<feature type="compositionally biased region" description="Acidic residues" evidence="22">
    <location>
        <begin position="1104"/>
        <end position="1143"/>
    </location>
</feature>
<keyword evidence="17" id="KW-0137">Centromere</keyword>
<feature type="compositionally biased region" description="Acidic residues" evidence="22">
    <location>
        <begin position="1078"/>
        <end position="1093"/>
    </location>
</feature>
<evidence type="ECO:0000259" key="24">
    <source>
        <dbReference type="PROSITE" id="PS51194"/>
    </source>
</evidence>
<comment type="catalytic activity">
    <reaction evidence="18">
        <text>ATP + H2O = ADP + phosphate + H(+)</text>
        <dbReference type="Rhea" id="RHEA:13065"/>
        <dbReference type="ChEBI" id="CHEBI:15377"/>
        <dbReference type="ChEBI" id="CHEBI:15378"/>
        <dbReference type="ChEBI" id="CHEBI:30616"/>
        <dbReference type="ChEBI" id="CHEBI:43474"/>
        <dbReference type="ChEBI" id="CHEBI:456216"/>
        <dbReference type="EC" id="3.6.4.12"/>
    </reaction>
</comment>
<keyword evidence="13" id="KW-0995">Kinetochore</keyword>
<feature type="compositionally biased region" description="Basic and acidic residues" evidence="22">
    <location>
        <begin position="1094"/>
        <end position="1103"/>
    </location>
</feature>
<accession>A0A3Q3IJL0</accession>
<keyword evidence="6" id="KW-0132">Cell division</keyword>
<dbReference type="Gene3D" id="3.40.50.10810">
    <property type="entry name" value="Tandem AAA-ATPase domain"/>
    <property type="match status" value="1"/>
</dbReference>
<keyword evidence="5" id="KW-0597">Phosphoprotein</keyword>
<feature type="region of interest" description="Disordered" evidence="22">
    <location>
        <begin position="337"/>
        <end position="372"/>
    </location>
</feature>
<evidence type="ECO:0000256" key="19">
    <source>
        <dbReference type="ARBA" id="ARBA00058190"/>
    </source>
</evidence>
<dbReference type="SUPFAM" id="SSF52540">
    <property type="entry name" value="P-loop containing nucleoside triphosphate hydrolases"/>
    <property type="match status" value="2"/>
</dbReference>
<feature type="compositionally biased region" description="Basic and acidic residues" evidence="22">
    <location>
        <begin position="1"/>
        <end position="16"/>
    </location>
</feature>
<evidence type="ECO:0000256" key="7">
    <source>
        <dbReference type="ARBA" id="ARBA00022737"/>
    </source>
</evidence>
<keyword evidence="8" id="KW-0547">Nucleotide-binding</keyword>
<dbReference type="CDD" id="cd18001">
    <property type="entry name" value="DEXHc_ERCC6L"/>
    <property type="match status" value="1"/>
</dbReference>
<evidence type="ECO:0000256" key="5">
    <source>
        <dbReference type="ARBA" id="ARBA00022553"/>
    </source>
</evidence>
<proteinExistence type="inferred from homology"/>
<dbReference type="CDD" id="cd18793">
    <property type="entry name" value="SF2_C_SNF"/>
    <property type="match status" value="1"/>
</dbReference>
<reference evidence="25" key="2">
    <citation type="submission" date="2025-09" db="UniProtKB">
        <authorList>
            <consortium name="Ensembl"/>
        </authorList>
    </citation>
    <scope>IDENTIFICATION</scope>
</reference>
<feature type="region of interest" description="Disordered" evidence="22">
    <location>
        <begin position="981"/>
        <end position="1281"/>
    </location>
</feature>
<dbReference type="InterPro" id="IPR014001">
    <property type="entry name" value="Helicase_ATP-bd"/>
</dbReference>
<keyword evidence="7" id="KW-0677">Repeat</keyword>
<evidence type="ECO:0000256" key="3">
    <source>
        <dbReference type="ARBA" id="ARBA00012551"/>
    </source>
</evidence>
<evidence type="ECO:0000256" key="16">
    <source>
        <dbReference type="ARBA" id="ARBA00023306"/>
    </source>
</evidence>
<evidence type="ECO:0000259" key="23">
    <source>
        <dbReference type="PROSITE" id="PS51192"/>
    </source>
</evidence>
<dbReference type="Pfam" id="PF00271">
    <property type="entry name" value="Helicase_C"/>
    <property type="match status" value="1"/>
</dbReference>
<evidence type="ECO:0000256" key="10">
    <source>
        <dbReference type="ARBA" id="ARBA00022801"/>
    </source>
</evidence>
<dbReference type="SMART" id="SM00487">
    <property type="entry name" value="DEXDc"/>
    <property type="match status" value="1"/>
</dbReference>
<evidence type="ECO:0000256" key="12">
    <source>
        <dbReference type="ARBA" id="ARBA00022806"/>
    </source>
</evidence>
<feature type="compositionally biased region" description="Polar residues" evidence="22">
    <location>
        <begin position="765"/>
        <end position="776"/>
    </location>
</feature>
<dbReference type="EC" id="3.6.4.12" evidence="3"/>
<keyword evidence="26" id="KW-1185">Reference proteome</keyword>
<evidence type="ECO:0000256" key="9">
    <source>
        <dbReference type="ARBA" id="ARBA00022776"/>
    </source>
</evidence>
<dbReference type="FunFam" id="3.40.50.10810:FF:000029">
    <property type="entry name" value="ERCC excision repair 6-like, spindle assembly checkpoint helicase"/>
    <property type="match status" value="1"/>
</dbReference>
<evidence type="ECO:0000256" key="13">
    <source>
        <dbReference type="ARBA" id="ARBA00022838"/>
    </source>
</evidence>
<dbReference type="PANTHER" id="PTHR45629">
    <property type="entry name" value="SNF2/RAD54 FAMILY MEMBER"/>
    <property type="match status" value="1"/>
</dbReference>
<dbReference type="PROSITE" id="PS51194">
    <property type="entry name" value="HELICASE_CTER"/>
    <property type="match status" value="1"/>
</dbReference>
<feature type="compositionally biased region" description="Acidic residues" evidence="22">
    <location>
        <begin position="1032"/>
        <end position="1070"/>
    </location>
</feature>
<organism evidence="25 26">
    <name type="scientific">Monopterus albus</name>
    <name type="common">Swamp eel</name>
    <dbReference type="NCBI Taxonomy" id="43700"/>
    <lineage>
        <taxon>Eukaryota</taxon>
        <taxon>Metazoa</taxon>
        <taxon>Chordata</taxon>
        <taxon>Craniata</taxon>
        <taxon>Vertebrata</taxon>
        <taxon>Euteleostomi</taxon>
        <taxon>Actinopterygii</taxon>
        <taxon>Neopterygii</taxon>
        <taxon>Teleostei</taxon>
        <taxon>Neoteleostei</taxon>
        <taxon>Acanthomorphata</taxon>
        <taxon>Anabantaria</taxon>
        <taxon>Synbranchiformes</taxon>
        <taxon>Synbranchidae</taxon>
        <taxon>Monopterus</taxon>
    </lineage>
</organism>
<keyword evidence="9" id="KW-0498">Mitosis</keyword>
<feature type="domain" description="Helicase C-terminal" evidence="24">
    <location>
        <begin position="478"/>
        <end position="642"/>
    </location>
</feature>
<evidence type="ECO:0000256" key="14">
    <source>
        <dbReference type="ARBA" id="ARBA00022840"/>
    </source>
</evidence>
<dbReference type="SMART" id="SM00490">
    <property type="entry name" value="HELICc"/>
    <property type="match status" value="1"/>
</dbReference>
<feature type="compositionally biased region" description="Acidic residues" evidence="22">
    <location>
        <begin position="985"/>
        <end position="997"/>
    </location>
</feature>
<feature type="compositionally biased region" description="Basic residues" evidence="22">
    <location>
        <begin position="1256"/>
        <end position="1271"/>
    </location>
</feature>
<dbReference type="GO" id="GO:0005524">
    <property type="term" value="F:ATP binding"/>
    <property type="evidence" value="ECO:0007669"/>
    <property type="project" value="UniProtKB-KW"/>
</dbReference>
<dbReference type="GO" id="GO:0003678">
    <property type="term" value="F:DNA helicase activity"/>
    <property type="evidence" value="ECO:0007669"/>
    <property type="project" value="UniProtKB-EC"/>
</dbReference>
<evidence type="ECO:0000256" key="4">
    <source>
        <dbReference type="ARBA" id="ARBA00022454"/>
    </source>
</evidence>
<evidence type="ECO:0000256" key="15">
    <source>
        <dbReference type="ARBA" id="ARBA00023125"/>
    </source>
</evidence>
<evidence type="ECO:0000256" key="22">
    <source>
        <dbReference type="SAM" id="MobiDB-lite"/>
    </source>
</evidence>
<dbReference type="Pfam" id="PF00176">
    <property type="entry name" value="SNF2-rel_dom"/>
    <property type="match status" value="1"/>
</dbReference>
<name>A0A3Q3IJL0_MONAL</name>
<feature type="region of interest" description="Disordered" evidence="22">
    <location>
        <begin position="1"/>
        <end position="30"/>
    </location>
</feature>
<keyword evidence="10" id="KW-0378">Hydrolase</keyword>
<keyword evidence="14" id="KW-0067">ATP-binding</keyword>
<dbReference type="Proteomes" id="UP000261600">
    <property type="component" value="Unplaced"/>
</dbReference>
<dbReference type="InterPro" id="IPR049730">
    <property type="entry name" value="SNF2/RAD54-like_C"/>
</dbReference>
<feature type="region of interest" description="Disordered" evidence="22">
    <location>
        <begin position="730"/>
        <end position="776"/>
    </location>
</feature>
<dbReference type="InterPro" id="IPR027417">
    <property type="entry name" value="P-loop_NTPase"/>
</dbReference>
<dbReference type="GO" id="GO:0000776">
    <property type="term" value="C:kinetochore"/>
    <property type="evidence" value="ECO:0007669"/>
    <property type="project" value="UniProtKB-KW"/>
</dbReference>
<feature type="region of interest" description="Disordered" evidence="22">
    <location>
        <begin position="1295"/>
        <end position="1316"/>
    </location>
</feature>
<dbReference type="GO" id="GO:0015616">
    <property type="term" value="F:DNA translocase activity"/>
    <property type="evidence" value="ECO:0007669"/>
    <property type="project" value="TreeGrafter"/>
</dbReference>
<keyword evidence="16" id="KW-0131">Cell cycle</keyword>